<evidence type="ECO:0000313" key="4">
    <source>
        <dbReference type="EMBL" id="KUG02993.1"/>
    </source>
</evidence>
<proteinExistence type="predicted"/>
<sequence>MSELFAFKQLQRTLDNKRIIKQSATLTAGQNLAVQGPSGSGKSTLLKLLARLLPAENGEVFLAGRSWTEYSPQEWRVKVHYFPQQPVLFAGSVLNNLQMPFTLKQVQQSCSFDLKQAYTMLDKLGLSRSIMEQEARTLSGGEAFRLALIRSLLIQPMVLLLDEPTAHLDEDSAVFMLNLLNCWVGAKNERAIIIVSHSADDLKALNNISRLYLSNLEDDKHE</sequence>
<accession>A0A0W8E3J5</accession>
<dbReference type="PANTHER" id="PTHR43119">
    <property type="entry name" value="ABC TRANSPORT PROTEIN ATP-BINDING COMPONENT-RELATED"/>
    <property type="match status" value="1"/>
</dbReference>
<dbReference type="SMART" id="SM00382">
    <property type="entry name" value="AAA"/>
    <property type="match status" value="1"/>
</dbReference>
<dbReference type="InterPro" id="IPR003593">
    <property type="entry name" value="AAA+_ATPase"/>
</dbReference>
<dbReference type="Pfam" id="PF00005">
    <property type="entry name" value="ABC_tran"/>
    <property type="match status" value="1"/>
</dbReference>
<dbReference type="AlphaFoldDB" id="A0A0W8E3J5"/>
<evidence type="ECO:0000256" key="1">
    <source>
        <dbReference type="ARBA" id="ARBA00022741"/>
    </source>
</evidence>
<dbReference type="InterPro" id="IPR027417">
    <property type="entry name" value="P-loop_NTPase"/>
</dbReference>
<reference evidence="4" key="1">
    <citation type="journal article" date="2015" name="Proc. Natl. Acad. Sci. U.S.A.">
        <title>Networks of energetic and metabolic interactions define dynamics in microbial communities.</title>
        <authorList>
            <person name="Embree M."/>
            <person name="Liu J.K."/>
            <person name="Al-Bassam M.M."/>
            <person name="Zengler K."/>
        </authorList>
    </citation>
    <scope>NUCLEOTIDE SEQUENCE</scope>
</reference>
<gene>
    <name evidence="4" type="ORF">ASZ90_019605</name>
</gene>
<name>A0A0W8E3J5_9ZZZZ</name>
<dbReference type="Gene3D" id="3.40.50.300">
    <property type="entry name" value="P-loop containing nucleotide triphosphate hydrolases"/>
    <property type="match status" value="1"/>
</dbReference>
<comment type="caution">
    <text evidence="4">The sequence shown here is derived from an EMBL/GenBank/DDBJ whole genome shotgun (WGS) entry which is preliminary data.</text>
</comment>
<keyword evidence="1" id="KW-0547">Nucleotide-binding</keyword>
<dbReference type="InterPro" id="IPR003439">
    <property type="entry name" value="ABC_transporter-like_ATP-bd"/>
</dbReference>
<organism evidence="4">
    <name type="scientific">hydrocarbon metagenome</name>
    <dbReference type="NCBI Taxonomy" id="938273"/>
    <lineage>
        <taxon>unclassified sequences</taxon>
        <taxon>metagenomes</taxon>
        <taxon>ecological metagenomes</taxon>
    </lineage>
</organism>
<dbReference type="PROSITE" id="PS50893">
    <property type="entry name" value="ABC_TRANSPORTER_2"/>
    <property type="match status" value="1"/>
</dbReference>
<dbReference type="EMBL" id="LNQE01001897">
    <property type="protein sequence ID" value="KUG02993.1"/>
    <property type="molecule type" value="Genomic_DNA"/>
</dbReference>
<protein>
    <submittedName>
        <fullName evidence="4">Ybbl abc transporter atp-binding protein</fullName>
    </submittedName>
</protein>
<dbReference type="SUPFAM" id="SSF52540">
    <property type="entry name" value="P-loop containing nucleoside triphosphate hydrolases"/>
    <property type="match status" value="1"/>
</dbReference>
<dbReference type="GO" id="GO:0005524">
    <property type="term" value="F:ATP binding"/>
    <property type="evidence" value="ECO:0007669"/>
    <property type="project" value="UniProtKB-KW"/>
</dbReference>
<dbReference type="PANTHER" id="PTHR43119:SF1">
    <property type="entry name" value="ABC TRANSPORTER DOMAIN-CONTAINING PROTEIN"/>
    <property type="match status" value="1"/>
</dbReference>
<keyword evidence="2 4" id="KW-0067">ATP-binding</keyword>
<dbReference type="GO" id="GO:0016887">
    <property type="term" value="F:ATP hydrolysis activity"/>
    <property type="evidence" value="ECO:0007669"/>
    <property type="project" value="InterPro"/>
</dbReference>
<evidence type="ECO:0000259" key="3">
    <source>
        <dbReference type="PROSITE" id="PS50893"/>
    </source>
</evidence>
<evidence type="ECO:0000256" key="2">
    <source>
        <dbReference type="ARBA" id="ARBA00022840"/>
    </source>
</evidence>
<feature type="domain" description="ABC transporter" evidence="3">
    <location>
        <begin position="1"/>
        <end position="222"/>
    </location>
</feature>